<organism evidence="2 3">
    <name type="scientific">Mycolicibacterium frederiksbergense</name>
    <dbReference type="NCBI Taxonomy" id="117567"/>
    <lineage>
        <taxon>Bacteria</taxon>
        <taxon>Bacillati</taxon>
        <taxon>Actinomycetota</taxon>
        <taxon>Actinomycetes</taxon>
        <taxon>Mycobacteriales</taxon>
        <taxon>Mycobacteriaceae</taxon>
        <taxon>Mycolicibacterium</taxon>
    </lineage>
</organism>
<comment type="caution">
    <text evidence="2">The sequence shown here is derived from an EMBL/GenBank/DDBJ whole genome shotgun (WGS) entry which is preliminary data.</text>
</comment>
<keyword evidence="3" id="KW-1185">Reference proteome</keyword>
<proteinExistence type="predicted"/>
<keyword evidence="1" id="KW-0732">Signal</keyword>
<gene>
    <name evidence="2" type="ORF">M2272_001242</name>
</gene>
<evidence type="ECO:0000256" key="1">
    <source>
        <dbReference type="SAM" id="SignalP"/>
    </source>
</evidence>
<evidence type="ECO:0000313" key="3">
    <source>
        <dbReference type="Proteomes" id="UP001160130"/>
    </source>
</evidence>
<evidence type="ECO:0008006" key="4">
    <source>
        <dbReference type="Google" id="ProtNLM"/>
    </source>
</evidence>
<name>A0ABT6KVI5_9MYCO</name>
<dbReference type="RefSeq" id="WP_280831287.1">
    <property type="nucleotide sequence ID" value="NZ_JARXVE010000002.1"/>
</dbReference>
<feature type="chain" id="PRO_5045918282" description="PASTA domain-containing protein" evidence="1">
    <location>
        <begin position="36"/>
        <end position="119"/>
    </location>
</feature>
<dbReference type="Proteomes" id="UP001160130">
    <property type="component" value="Unassembled WGS sequence"/>
</dbReference>
<dbReference type="EMBL" id="JARXVE010000002">
    <property type="protein sequence ID" value="MDH6194613.1"/>
    <property type="molecule type" value="Genomic_DNA"/>
</dbReference>
<protein>
    <recommendedName>
        <fullName evidence="4">PASTA domain-containing protein</fullName>
    </recommendedName>
</protein>
<feature type="signal peptide" evidence="1">
    <location>
        <begin position="1"/>
        <end position="35"/>
    </location>
</feature>
<evidence type="ECO:0000313" key="2">
    <source>
        <dbReference type="EMBL" id="MDH6194613.1"/>
    </source>
</evidence>
<sequence>MLRKLFCTKVFTPLGVCAGVLCAGMYLAPAPPAGADPTGGEQSAQAVINRLEDQGYNVQLNWVSGASTEPLSSCRATAVHNPDRSSPPAPKSSITVYVDVSCPNEPDDGVWGGIGIGFG</sequence>
<accession>A0ABT6KVI5</accession>
<reference evidence="2 3" key="1">
    <citation type="submission" date="2023-04" db="EMBL/GenBank/DDBJ databases">
        <title>Forest soil microbial communities from Buena Vista Peninsula, Colon Province, Panama.</title>
        <authorList>
            <person name="Bouskill N."/>
        </authorList>
    </citation>
    <scope>NUCLEOTIDE SEQUENCE [LARGE SCALE GENOMIC DNA]</scope>
    <source>
        <strain evidence="2 3">AC80</strain>
    </source>
</reference>